<comment type="caution">
    <text evidence="12">The sequence shown here is derived from an EMBL/GenBank/DDBJ whole genome shotgun (WGS) entry which is preliminary data.</text>
</comment>
<dbReference type="Proteomes" id="UP000285575">
    <property type="component" value="Unassembled WGS sequence"/>
</dbReference>
<dbReference type="Pfam" id="PF12693">
    <property type="entry name" value="GspL_C"/>
    <property type="match status" value="1"/>
</dbReference>
<gene>
    <name evidence="12" type="ORF">EOE66_06530</name>
</gene>
<dbReference type="GO" id="GO:0009276">
    <property type="term" value="C:Gram-negative-bacterium-type cell wall"/>
    <property type="evidence" value="ECO:0007669"/>
    <property type="project" value="InterPro"/>
</dbReference>
<dbReference type="Pfam" id="PF05134">
    <property type="entry name" value="T2SSL"/>
    <property type="match status" value="1"/>
</dbReference>
<evidence type="ECO:0000256" key="6">
    <source>
        <dbReference type="ARBA" id="ARBA00022692"/>
    </source>
</evidence>
<evidence type="ECO:0000256" key="3">
    <source>
        <dbReference type="ARBA" id="ARBA00022448"/>
    </source>
</evidence>
<dbReference type="SUPFAM" id="SSF53067">
    <property type="entry name" value="Actin-like ATPase domain"/>
    <property type="match status" value="1"/>
</dbReference>
<organism evidence="12 13">
    <name type="scientific">Rubrivivax rivuli</name>
    <dbReference type="NCBI Taxonomy" id="1862385"/>
    <lineage>
        <taxon>Bacteria</taxon>
        <taxon>Pseudomonadati</taxon>
        <taxon>Pseudomonadota</taxon>
        <taxon>Betaproteobacteria</taxon>
        <taxon>Burkholderiales</taxon>
        <taxon>Sphaerotilaceae</taxon>
        <taxon>Rubrivivax</taxon>
    </lineage>
</organism>
<dbReference type="AlphaFoldDB" id="A0A437RKX3"/>
<evidence type="ECO:0000256" key="5">
    <source>
        <dbReference type="ARBA" id="ARBA00022519"/>
    </source>
</evidence>
<keyword evidence="4" id="KW-1003">Cell membrane</keyword>
<dbReference type="GO" id="GO:0015628">
    <property type="term" value="P:protein secretion by the type II secretion system"/>
    <property type="evidence" value="ECO:0007669"/>
    <property type="project" value="InterPro"/>
</dbReference>
<dbReference type="InterPro" id="IPR024230">
    <property type="entry name" value="GspL_cyto_dom"/>
</dbReference>
<dbReference type="Gene3D" id="3.30.420.380">
    <property type="match status" value="1"/>
</dbReference>
<evidence type="ECO:0000313" key="13">
    <source>
        <dbReference type="Proteomes" id="UP000285575"/>
    </source>
</evidence>
<keyword evidence="7" id="KW-0653">Protein transport</keyword>
<evidence type="ECO:0000259" key="11">
    <source>
        <dbReference type="Pfam" id="PF12693"/>
    </source>
</evidence>
<comment type="similarity">
    <text evidence="2">Belongs to the GSP L family.</text>
</comment>
<name>A0A437RKX3_9BURK</name>
<dbReference type="InterPro" id="IPR025691">
    <property type="entry name" value="GspL_pp_dom"/>
</dbReference>
<evidence type="ECO:0000256" key="9">
    <source>
        <dbReference type="ARBA" id="ARBA00023136"/>
    </source>
</evidence>
<evidence type="ECO:0000256" key="2">
    <source>
        <dbReference type="ARBA" id="ARBA00005318"/>
    </source>
</evidence>
<keyword evidence="3" id="KW-0813">Transport</keyword>
<keyword evidence="5" id="KW-0997">Cell inner membrane</keyword>
<protein>
    <submittedName>
        <fullName evidence="12">General secretion pathway protein GspL</fullName>
    </submittedName>
</protein>
<keyword evidence="13" id="KW-1185">Reference proteome</keyword>
<keyword evidence="6" id="KW-0812">Transmembrane</keyword>
<dbReference type="InterPro" id="IPR043129">
    <property type="entry name" value="ATPase_NBD"/>
</dbReference>
<feature type="domain" description="GspL periplasmic" evidence="11">
    <location>
        <begin position="271"/>
        <end position="394"/>
    </location>
</feature>
<feature type="domain" description="GspL cytoplasmic actin-ATPase-like" evidence="10">
    <location>
        <begin position="40"/>
        <end position="152"/>
    </location>
</feature>
<evidence type="ECO:0000256" key="8">
    <source>
        <dbReference type="ARBA" id="ARBA00022989"/>
    </source>
</evidence>
<dbReference type="OrthoDB" id="8557903at2"/>
<sequence>MSLLALLLPPRERLTARAAGAADALAHAGSALKLPAQWSFVFSSDGRSVTQQGTAAPALLPRADQTVLVLAEGDVSWHRIDLPKAPPARLRAALLGVMEETLLEDDEHLHFALAEGAVPGQSGWVAVTHRPRLAAALAALEAAGLAVERVVAAAGPVAAGEPARGHFHTAGDDSDSAPWLTLARADGVACLRAGPLARVLQPEGEAVRYTATPAATAAAERWLGAPVGVLSEAERALEAAQAATNLRQFDLAVRHRGSRAARDLGKRFFSAEWRPVRWGLAALVGVQLLGLNVYAWQQAQKLAQQRALMTALLQSAHPGVRTVLDAPLQMQRETERLRAAAGRPGEGDLESLMGAAAAAWPDGQGPVQTLNFDGTRLSLSAPGFGAPQLAQMQERLRGTPLRAELVEGRLVLARATTSNRKPTP</sequence>
<evidence type="ECO:0000256" key="7">
    <source>
        <dbReference type="ARBA" id="ARBA00022927"/>
    </source>
</evidence>
<accession>A0A437RKX3</accession>
<dbReference type="GO" id="GO:0015627">
    <property type="term" value="C:type II protein secretion system complex"/>
    <property type="evidence" value="ECO:0007669"/>
    <property type="project" value="InterPro"/>
</dbReference>
<dbReference type="InterPro" id="IPR007812">
    <property type="entry name" value="T2SS_protein-GspL"/>
</dbReference>
<keyword evidence="9" id="KW-0472">Membrane</keyword>
<comment type="subcellular location">
    <subcellularLocation>
        <location evidence="1">Cell inner membrane</location>
        <topology evidence="1">Single-pass membrane protein</topology>
    </subcellularLocation>
</comment>
<dbReference type="NCBIfam" id="TIGR01709">
    <property type="entry name" value="typeII_sec_gspL"/>
    <property type="match status" value="1"/>
</dbReference>
<dbReference type="EMBL" id="SACR01000002">
    <property type="protein sequence ID" value="RVU47399.1"/>
    <property type="molecule type" value="Genomic_DNA"/>
</dbReference>
<evidence type="ECO:0000256" key="1">
    <source>
        <dbReference type="ARBA" id="ARBA00004377"/>
    </source>
</evidence>
<evidence type="ECO:0000313" key="12">
    <source>
        <dbReference type="EMBL" id="RVU47399.1"/>
    </source>
</evidence>
<dbReference type="RefSeq" id="WP_128227862.1">
    <property type="nucleotide sequence ID" value="NZ_SACR01000002.1"/>
</dbReference>
<evidence type="ECO:0000256" key="4">
    <source>
        <dbReference type="ARBA" id="ARBA00022475"/>
    </source>
</evidence>
<evidence type="ECO:0000259" key="10">
    <source>
        <dbReference type="Pfam" id="PF05134"/>
    </source>
</evidence>
<keyword evidence="8" id="KW-1133">Transmembrane helix</keyword>
<dbReference type="GO" id="GO:0005886">
    <property type="term" value="C:plasma membrane"/>
    <property type="evidence" value="ECO:0007669"/>
    <property type="project" value="UniProtKB-SubCell"/>
</dbReference>
<proteinExistence type="inferred from homology"/>
<reference evidence="12 13" key="1">
    <citation type="submission" date="2019-01" db="EMBL/GenBank/DDBJ databases">
        <authorList>
            <person name="Chen W.-M."/>
        </authorList>
    </citation>
    <scope>NUCLEOTIDE SEQUENCE [LARGE SCALE GENOMIC DNA]</scope>
    <source>
        <strain evidence="12 13">KYPY4</strain>
    </source>
</reference>